<accession>A0A412YZI2</accession>
<dbReference type="RefSeq" id="WP_002567240.1">
    <property type="nucleotide sequence ID" value="NZ_BAABXO010000001.1"/>
</dbReference>
<evidence type="ECO:0000256" key="7">
    <source>
        <dbReference type="SAM" id="Phobius"/>
    </source>
</evidence>
<dbReference type="InterPro" id="IPR010656">
    <property type="entry name" value="DctM"/>
</dbReference>
<reference evidence="9 10" key="1">
    <citation type="submission" date="2018-08" db="EMBL/GenBank/DDBJ databases">
        <title>A genome reference for cultivated species of the human gut microbiota.</title>
        <authorList>
            <person name="Zou Y."/>
            <person name="Xue W."/>
            <person name="Luo G."/>
        </authorList>
    </citation>
    <scope>NUCLEOTIDE SEQUENCE [LARGE SCALE GENOMIC DNA]</scope>
    <source>
        <strain evidence="9 10">AF14-18</strain>
    </source>
</reference>
<gene>
    <name evidence="9" type="ORF">DWW02_21820</name>
</gene>
<feature type="transmembrane region" description="Helical" evidence="7">
    <location>
        <begin position="241"/>
        <end position="260"/>
    </location>
</feature>
<feature type="transmembrane region" description="Helical" evidence="7">
    <location>
        <begin position="213"/>
        <end position="235"/>
    </location>
</feature>
<dbReference type="Pfam" id="PF06808">
    <property type="entry name" value="DctM"/>
    <property type="match status" value="1"/>
</dbReference>
<evidence type="ECO:0000313" key="10">
    <source>
        <dbReference type="Proteomes" id="UP000284543"/>
    </source>
</evidence>
<keyword evidence="5 7" id="KW-1133">Transmembrane helix</keyword>
<dbReference type="EMBL" id="QRZM01000011">
    <property type="protein sequence ID" value="RGV73050.1"/>
    <property type="molecule type" value="Genomic_DNA"/>
</dbReference>
<keyword evidence="3" id="KW-0997">Cell inner membrane</keyword>
<feature type="transmembrane region" description="Helical" evidence="7">
    <location>
        <begin position="272"/>
        <end position="294"/>
    </location>
</feature>
<dbReference type="KEGG" id="cbol:CGC65_12620"/>
<sequence>MVAILLFVSLILFLLLSIPIGVSLGLASLTTIRTMDCISMTTFVQSMIQGLNSFPLMAVPLFTFAGEVMGKGGISRRLIDLARVFTGRFTGGLGIVTIVTSLFFAAIAGTGSAAVAAIGLIMIPAMVKNGYDKGYSSALVATAGTVGVIIPPSVCMVVYAVAAGASISGLFMAGIMPGLLIGAGLILYSVFYSRRHGYKGEDKRYTPGEIWQIILKAIPGLMIPVIILGGIYGGVFTPTEAAAIAGVYGVIVGLFIYREIKPSDLIYIMYRSVLMCAPVLLIIGISTGFGRILTITQVPVMIADAILGLTSSKILVLLLINVLLLIVGTFMETNAAIIILTPILLPIVTRLGVNPIHFGIIVVMNLSIGFITPPLGANLFMACQVGEISFDKLARKIWPWIVVMVALLMLVTYIPQISMALPEAMGVI</sequence>
<feature type="transmembrane region" description="Helical" evidence="7">
    <location>
        <begin position="397"/>
        <end position="415"/>
    </location>
</feature>
<dbReference type="GO" id="GO:0005886">
    <property type="term" value="C:plasma membrane"/>
    <property type="evidence" value="ECO:0007669"/>
    <property type="project" value="UniProtKB-SubCell"/>
</dbReference>
<name>A0A412YZI2_9FIRM</name>
<comment type="subcellular location">
    <subcellularLocation>
        <location evidence="1">Cell inner membrane</location>
        <topology evidence="1">Multi-pass membrane protein</topology>
    </subcellularLocation>
</comment>
<dbReference type="PANTHER" id="PTHR33362">
    <property type="entry name" value="SIALIC ACID TRAP TRANSPORTER PERMEASE PROTEIN SIAT-RELATED"/>
    <property type="match status" value="1"/>
</dbReference>
<dbReference type="PIRSF" id="PIRSF006066">
    <property type="entry name" value="HI0050"/>
    <property type="match status" value="1"/>
</dbReference>
<dbReference type="InterPro" id="IPR004681">
    <property type="entry name" value="TRAP_DctM"/>
</dbReference>
<feature type="transmembrane region" description="Helical" evidence="7">
    <location>
        <begin position="138"/>
        <end position="161"/>
    </location>
</feature>
<dbReference type="PANTHER" id="PTHR33362:SF2">
    <property type="entry name" value="TRAP TRANSPORTER LARGE PERMEASE PROTEIN"/>
    <property type="match status" value="1"/>
</dbReference>
<evidence type="ECO:0000256" key="3">
    <source>
        <dbReference type="ARBA" id="ARBA00022519"/>
    </source>
</evidence>
<feature type="transmembrane region" description="Helical" evidence="7">
    <location>
        <begin position="356"/>
        <end position="377"/>
    </location>
</feature>
<dbReference type="GeneID" id="23111913"/>
<dbReference type="AlphaFoldDB" id="A0A412YZI2"/>
<keyword evidence="4 7" id="KW-0812">Transmembrane</keyword>
<comment type="caution">
    <text evidence="9">The sequence shown here is derived from an EMBL/GenBank/DDBJ whole genome shotgun (WGS) entry which is preliminary data.</text>
</comment>
<evidence type="ECO:0000256" key="6">
    <source>
        <dbReference type="ARBA" id="ARBA00023136"/>
    </source>
</evidence>
<evidence type="ECO:0000256" key="1">
    <source>
        <dbReference type="ARBA" id="ARBA00004429"/>
    </source>
</evidence>
<protein>
    <submittedName>
        <fullName evidence="9">TRAP transporter large permease</fullName>
    </submittedName>
</protein>
<evidence type="ECO:0000256" key="2">
    <source>
        <dbReference type="ARBA" id="ARBA00022475"/>
    </source>
</evidence>
<keyword evidence="2" id="KW-1003">Cell membrane</keyword>
<feature type="domain" description="TRAP C4-dicarboxylate transport system permease DctM subunit" evidence="8">
    <location>
        <begin position="7"/>
        <end position="417"/>
    </location>
</feature>
<feature type="transmembrane region" description="Helical" evidence="7">
    <location>
        <begin position="314"/>
        <end position="344"/>
    </location>
</feature>
<proteinExistence type="predicted"/>
<dbReference type="GO" id="GO:0022857">
    <property type="term" value="F:transmembrane transporter activity"/>
    <property type="evidence" value="ECO:0007669"/>
    <property type="project" value="TreeGrafter"/>
</dbReference>
<dbReference type="Proteomes" id="UP000284543">
    <property type="component" value="Unassembled WGS sequence"/>
</dbReference>
<evidence type="ECO:0000256" key="5">
    <source>
        <dbReference type="ARBA" id="ARBA00022989"/>
    </source>
</evidence>
<feature type="transmembrane region" description="Helical" evidence="7">
    <location>
        <begin position="43"/>
        <end position="64"/>
    </location>
</feature>
<evidence type="ECO:0000259" key="8">
    <source>
        <dbReference type="Pfam" id="PF06808"/>
    </source>
</evidence>
<dbReference type="NCBIfam" id="TIGR00786">
    <property type="entry name" value="dctM"/>
    <property type="match status" value="1"/>
</dbReference>
<feature type="transmembrane region" description="Helical" evidence="7">
    <location>
        <begin position="85"/>
        <end position="107"/>
    </location>
</feature>
<keyword evidence="6 7" id="KW-0472">Membrane</keyword>
<organism evidence="9 10">
    <name type="scientific">Enterocloster bolteae</name>
    <dbReference type="NCBI Taxonomy" id="208479"/>
    <lineage>
        <taxon>Bacteria</taxon>
        <taxon>Bacillati</taxon>
        <taxon>Bacillota</taxon>
        <taxon>Clostridia</taxon>
        <taxon>Lachnospirales</taxon>
        <taxon>Lachnospiraceae</taxon>
        <taxon>Enterocloster</taxon>
    </lineage>
</organism>
<evidence type="ECO:0000256" key="4">
    <source>
        <dbReference type="ARBA" id="ARBA00022692"/>
    </source>
</evidence>
<feature type="transmembrane region" description="Helical" evidence="7">
    <location>
        <begin position="113"/>
        <end position="131"/>
    </location>
</feature>
<evidence type="ECO:0000313" key="9">
    <source>
        <dbReference type="EMBL" id="RGV73050.1"/>
    </source>
</evidence>
<feature type="transmembrane region" description="Helical" evidence="7">
    <location>
        <begin position="167"/>
        <end position="192"/>
    </location>
</feature>